<dbReference type="Gene3D" id="1.10.10.10">
    <property type="entry name" value="Winged helix-like DNA-binding domain superfamily/Winged helix DNA-binding domain"/>
    <property type="match status" value="1"/>
</dbReference>
<dbReference type="PANTHER" id="PTHR37296:SF1">
    <property type="entry name" value="CONSERVED VIRULENCE FACTOR B"/>
    <property type="match status" value="1"/>
</dbReference>
<feature type="domain" description="Conserved virulence factor B second S1" evidence="4">
    <location>
        <begin position="94"/>
        <end position="154"/>
    </location>
</feature>
<dbReference type="InterPro" id="IPR036388">
    <property type="entry name" value="WH-like_DNA-bd_sf"/>
</dbReference>
<comment type="caution">
    <text evidence="6">The sequence shown here is derived from an EMBL/GenBank/DDBJ whole genome shotgun (WGS) entry which is preliminary data.</text>
</comment>
<sequence length="306" mass="34622">MNRYKTEAVHQLLRQESRMNMNAIEVGTVQTFTVARETEHGYVLSKAAEEVMLHINDTAEEIAVNDKVEAFLYQDKQGKIVATTYIPTISFEQYGWCEVVDKVDNLGVFVTIGIPKHILVSYDDLPQSTSLWPEIHDKLYVSLQKDKSNRLIAKPATENVMEREAEPAPQDMLHKPISGHVYRLNPHGSAILTEEGYQGFIHYTERKQEPRLGEWVQGRVIDVKGVGALNISLRPVKEEALGEDASHILQYMENNGGVMPFTDKSSPDDIRETFHISKAAFKRAIGTLMKQKKVKQEEGKTSLISK</sequence>
<dbReference type="Pfam" id="PF13509">
    <property type="entry name" value="S1_2"/>
    <property type="match status" value="1"/>
</dbReference>
<evidence type="ECO:0000259" key="5">
    <source>
        <dbReference type="Pfam" id="PF21543"/>
    </source>
</evidence>
<dbReference type="InterPro" id="IPR048587">
    <property type="entry name" value="CvfB_S1_3rd"/>
</dbReference>
<dbReference type="InterPro" id="IPR039566">
    <property type="entry name" value="CvfB_S1_st"/>
</dbReference>
<name>A0ABV6LID6_9BACI</name>
<dbReference type="EMBL" id="JBHLTP010000002">
    <property type="protein sequence ID" value="MFC0522139.1"/>
    <property type="molecule type" value="Genomic_DNA"/>
</dbReference>
<dbReference type="InterPro" id="IPR040764">
    <property type="entry name" value="CvfB_WH"/>
</dbReference>
<gene>
    <name evidence="6" type="ORF">ACFFGV_00860</name>
</gene>
<evidence type="ECO:0000259" key="3">
    <source>
        <dbReference type="Pfam" id="PF17783"/>
    </source>
</evidence>
<dbReference type="InterPro" id="IPR012340">
    <property type="entry name" value="NA-bd_OB-fold"/>
</dbReference>
<evidence type="ECO:0000259" key="2">
    <source>
        <dbReference type="Pfam" id="PF13509"/>
    </source>
</evidence>
<organism evidence="6 7">
    <name type="scientific">Pontibacillus salicampi</name>
    <dbReference type="NCBI Taxonomy" id="1449801"/>
    <lineage>
        <taxon>Bacteria</taxon>
        <taxon>Bacillati</taxon>
        <taxon>Bacillota</taxon>
        <taxon>Bacilli</taxon>
        <taxon>Bacillales</taxon>
        <taxon>Bacillaceae</taxon>
        <taxon>Pontibacillus</taxon>
    </lineage>
</organism>
<dbReference type="Pfam" id="PF21191">
    <property type="entry name" value="CvfB_1st"/>
    <property type="match status" value="1"/>
</dbReference>
<reference evidence="6 7" key="1">
    <citation type="submission" date="2024-09" db="EMBL/GenBank/DDBJ databases">
        <authorList>
            <person name="Sun Q."/>
            <person name="Mori K."/>
        </authorList>
    </citation>
    <scope>NUCLEOTIDE SEQUENCE [LARGE SCALE GENOMIC DNA]</scope>
    <source>
        <strain evidence="6 7">NCAIM B.02529</strain>
    </source>
</reference>
<evidence type="ECO:0000259" key="4">
    <source>
        <dbReference type="Pfam" id="PF21191"/>
    </source>
</evidence>
<feature type="domain" description="Conserved virulence factor B-like winged helix" evidence="3">
    <location>
        <begin position="247"/>
        <end position="303"/>
    </location>
</feature>
<proteinExistence type="inferred from homology"/>
<evidence type="ECO:0000256" key="1">
    <source>
        <dbReference type="PIRNR" id="PIRNR012524"/>
    </source>
</evidence>
<dbReference type="PANTHER" id="PTHR37296">
    <property type="entry name" value="CONSERVED VIRULENCE FACTOR B"/>
    <property type="match status" value="1"/>
</dbReference>
<accession>A0ABV6LID6</accession>
<dbReference type="Gene3D" id="2.40.50.140">
    <property type="entry name" value="Nucleic acid-binding proteins"/>
    <property type="match status" value="2"/>
</dbReference>
<comment type="similarity">
    <text evidence="1">Belongs to the CvfB family.</text>
</comment>
<protein>
    <submittedName>
        <fullName evidence="6">S1 RNA-binding domain-containing protein</fullName>
    </submittedName>
</protein>
<dbReference type="InterPro" id="IPR048588">
    <property type="entry name" value="CvfB_S1_2nd"/>
</dbReference>
<evidence type="ECO:0000313" key="6">
    <source>
        <dbReference type="EMBL" id="MFC0522139.1"/>
    </source>
</evidence>
<dbReference type="PIRSF" id="PIRSF012524">
    <property type="entry name" value="YitL_S1"/>
    <property type="match status" value="1"/>
</dbReference>
<evidence type="ECO:0000313" key="7">
    <source>
        <dbReference type="Proteomes" id="UP001589836"/>
    </source>
</evidence>
<dbReference type="Pfam" id="PF17783">
    <property type="entry name" value="WHD_CvfB"/>
    <property type="match status" value="1"/>
</dbReference>
<dbReference type="Proteomes" id="UP001589836">
    <property type="component" value="Unassembled WGS sequence"/>
</dbReference>
<dbReference type="InterPro" id="IPR014464">
    <property type="entry name" value="CvfB_fam"/>
</dbReference>
<dbReference type="RefSeq" id="WP_377344648.1">
    <property type="nucleotide sequence ID" value="NZ_JBHLTP010000002.1"/>
</dbReference>
<dbReference type="Pfam" id="PF21543">
    <property type="entry name" value="CvfB_2nd"/>
    <property type="match status" value="1"/>
</dbReference>
<keyword evidence="7" id="KW-1185">Reference proteome</keyword>
<feature type="domain" description="Conserved virulence factor B first S1" evidence="2">
    <location>
        <begin position="26"/>
        <end position="84"/>
    </location>
</feature>
<feature type="domain" description="Conserved virulence factor B third S1" evidence="5">
    <location>
        <begin position="165"/>
        <end position="235"/>
    </location>
</feature>